<evidence type="ECO:0000259" key="11">
    <source>
        <dbReference type="Pfam" id="PF00999"/>
    </source>
</evidence>
<accession>A0A7D5L8M1</accession>
<gene>
    <name evidence="12" type="ORF">HUG12_01345</name>
</gene>
<dbReference type="PROSITE" id="PS00435">
    <property type="entry name" value="PEROXIDASE_1"/>
    <property type="match status" value="1"/>
</dbReference>
<dbReference type="Pfam" id="PF00999">
    <property type="entry name" value="Na_H_Exchanger"/>
    <property type="match status" value="1"/>
</dbReference>
<dbReference type="Proteomes" id="UP000509626">
    <property type="component" value="Chromosome"/>
</dbReference>
<feature type="domain" description="Cation/H+ exchanger transmembrane" evidence="11">
    <location>
        <begin position="18"/>
        <end position="389"/>
    </location>
</feature>
<evidence type="ECO:0000256" key="10">
    <source>
        <dbReference type="SAM" id="Phobius"/>
    </source>
</evidence>
<protein>
    <submittedName>
        <fullName evidence="12">Cation:proton antiporter</fullName>
    </submittedName>
</protein>
<evidence type="ECO:0000313" key="12">
    <source>
        <dbReference type="EMBL" id="QLG60467.1"/>
    </source>
</evidence>
<feature type="transmembrane region" description="Helical" evidence="10">
    <location>
        <begin position="105"/>
        <end position="126"/>
    </location>
</feature>
<feature type="transmembrane region" description="Helical" evidence="10">
    <location>
        <begin position="82"/>
        <end position="99"/>
    </location>
</feature>
<dbReference type="OrthoDB" id="12029at2157"/>
<keyword evidence="13" id="KW-1185">Reference proteome</keyword>
<dbReference type="PANTHER" id="PTHR43562:SF3">
    <property type="entry name" value="SODIUM ION_PROTON EXCHANGER (EUROFUNG)"/>
    <property type="match status" value="1"/>
</dbReference>
<keyword evidence="3" id="KW-0050">Antiport</keyword>
<dbReference type="RefSeq" id="WP_179267053.1">
    <property type="nucleotide sequence ID" value="NZ_CP058579.1"/>
</dbReference>
<keyword evidence="8 10" id="KW-0472">Membrane</keyword>
<dbReference type="GO" id="GO:0006814">
    <property type="term" value="P:sodium ion transport"/>
    <property type="evidence" value="ECO:0007669"/>
    <property type="project" value="UniProtKB-KW"/>
</dbReference>
<keyword evidence="9" id="KW-0739">Sodium transport</keyword>
<dbReference type="AlphaFoldDB" id="A0A7D5L8M1"/>
<dbReference type="Gene3D" id="1.20.1530.20">
    <property type="match status" value="1"/>
</dbReference>
<dbReference type="InterPro" id="IPR006153">
    <property type="entry name" value="Cation/H_exchanger_TM"/>
</dbReference>
<dbReference type="EMBL" id="CP058579">
    <property type="protein sequence ID" value="QLG60467.1"/>
    <property type="molecule type" value="Genomic_DNA"/>
</dbReference>
<feature type="transmembrane region" description="Helical" evidence="10">
    <location>
        <begin position="301"/>
        <end position="327"/>
    </location>
</feature>
<dbReference type="GO" id="GO:1902600">
    <property type="term" value="P:proton transmembrane transport"/>
    <property type="evidence" value="ECO:0007669"/>
    <property type="project" value="InterPro"/>
</dbReference>
<name>A0A7D5L8M1_9EURY</name>
<feature type="transmembrane region" description="Helical" evidence="10">
    <location>
        <begin position="57"/>
        <end position="75"/>
    </location>
</feature>
<feature type="transmembrane region" description="Helical" evidence="10">
    <location>
        <begin position="183"/>
        <end position="200"/>
    </location>
</feature>
<evidence type="ECO:0000256" key="6">
    <source>
        <dbReference type="ARBA" id="ARBA00023053"/>
    </source>
</evidence>
<keyword evidence="5 10" id="KW-1133">Transmembrane helix</keyword>
<dbReference type="InterPro" id="IPR038770">
    <property type="entry name" value="Na+/solute_symporter_sf"/>
</dbReference>
<keyword evidence="4 10" id="KW-0812">Transmembrane</keyword>
<dbReference type="GO" id="GO:0016020">
    <property type="term" value="C:membrane"/>
    <property type="evidence" value="ECO:0007669"/>
    <property type="project" value="UniProtKB-SubCell"/>
</dbReference>
<keyword evidence="6" id="KW-0915">Sodium</keyword>
<feature type="transmembrane region" description="Helical" evidence="10">
    <location>
        <begin position="372"/>
        <end position="395"/>
    </location>
</feature>
<feature type="transmembrane region" description="Helical" evidence="10">
    <location>
        <begin position="276"/>
        <end position="295"/>
    </location>
</feature>
<evidence type="ECO:0000256" key="5">
    <source>
        <dbReference type="ARBA" id="ARBA00022989"/>
    </source>
</evidence>
<feature type="transmembrane region" description="Helical" evidence="10">
    <location>
        <begin position="221"/>
        <end position="239"/>
    </location>
</feature>
<evidence type="ECO:0000256" key="3">
    <source>
        <dbReference type="ARBA" id="ARBA00022449"/>
    </source>
</evidence>
<evidence type="ECO:0000256" key="9">
    <source>
        <dbReference type="ARBA" id="ARBA00023201"/>
    </source>
</evidence>
<organism evidence="12 13">
    <name type="scientific">Halorarum salinum</name>
    <dbReference type="NCBI Taxonomy" id="2743089"/>
    <lineage>
        <taxon>Archaea</taxon>
        <taxon>Methanobacteriati</taxon>
        <taxon>Methanobacteriota</taxon>
        <taxon>Stenosarchaea group</taxon>
        <taxon>Halobacteria</taxon>
        <taxon>Halobacteriales</taxon>
        <taxon>Haloferacaceae</taxon>
        <taxon>Halorarum</taxon>
    </lineage>
</organism>
<dbReference type="InterPro" id="IPR019793">
    <property type="entry name" value="Peroxidases_heam-ligand_BS"/>
</dbReference>
<sequence length="426" mass="43763">MVEAAGIDLLGLLLVLSLALVFGALAERVGYPAMMGELFAGIAFGPPLLGLVESSPALATFAELGVFLLMVYVGMEVDLHELFALGSMALLVAVGGFLVPFGVGYGIGVLLGFDAGASLFVGLAMAATSLATKSRILADLDLLDTRIAGVLLGGALVSDVGVLVAFAGVLGYANAGTVNPVELGIVLGRALAFFAVALVVGDRFLPAVWHRVEVLRERYGFVTETTAFTVALTVALVFAELADLAGLHSIIGGFVAGTFIRQANLEPGLYDHMERVIRDLALGVFAPIFFVTVGFDLTLDVFGSALGTLAVLVGAAFVGKIVGSWLFSLPTGLTSREGLVVGLGMNGRGTVEIIIASVALSSGIIGQQLFSMLVFVAIFTTAMVPVTMTWGVGLLERAGELFDADGSAIASADGSAAWSRDEPGGG</sequence>
<evidence type="ECO:0000256" key="4">
    <source>
        <dbReference type="ARBA" id="ARBA00022692"/>
    </source>
</evidence>
<reference evidence="12 13" key="1">
    <citation type="submission" date="2020-06" db="EMBL/GenBank/DDBJ databases">
        <title>NJ-3-1, isolated from saline soil.</title>
        <authorList>
            <person name="Cui H.L."/>
            <person name="Shi X."/>
        </authorList>
    </citation>
    <scope>NUCLEOTIDE SEQUENCE [LARGE SCALE GENOMIC DNA]</scope>
    <source>
        <strain evidence="12 13">NJ-3-1</strain>
    </source>
</reference>
<keyword evidence="7" id="KW-0406">Ion transport</keyword>
<feature type="transmembrane region" description="Helical" evidence="10">
    <location>
        <begin position="147"/>
        <end position="171"/>
    </location>
</feature>
<comment type="subcellular location">
    <subcellularLocation>
        <location evidence="1">Membrane</location>
        <topology evidence="1">Multi-pass membrane protein</topology>
    </subcellularLocation>
</comment>
<proteinExistence type="predicted"/>
<dbReference type="GO" id="GO:0015297">
    <property type="term" value="F:antiporter activity"/>
    <property type="evidence" value="ECO:0007669"/>
    <property type="project" value="UniProtKB-KW"/>
</dbReference>
<evidence type="ECO:0000313" key="13">
    <source>
        <dbReference type="Proteomes" id="UP000509626"/>
    </source>
</evidence>
<keyword evidence="2" id="KW-0813">Transport</keyword>
<evidence type="ECO:0000256" key="2">
    <source>
        <dbReference type="ARBA" id="ARBA00022448"/>
    </source>
</evidence>
<feature type="transmembrane region" description="Helical" evidence="10">
    <location>
        <begin position="339"/>
        <end position="360"/>
    </location>
</feature>
<dbReference type="GeneID" id="56036062"/>
<evidence type="ECO:0000256" key="1">
    <source>
        <dbReference type="ARBA" id="ARBA00004141"/>
    </source>
</evidence>
<evidence type="ECO:0000256" key="7">
    <source>
        <dbReference type="ARBA" id="ARBA00023065"/>
    </source>
</evidence>
<dbReference type="KEGG" id="halu:HUG12_01345"/>
<dbReference type="PANTHER" id="PTHR43562">
    <property type="entry name" value="NAPA-TYPE SODIUM/HYDROGEN ANTIPORTER"/>
    <property type="match status" value="1"/>
</dbReference>
<evidence type="ECO:0000256" key="8">
    <source>
        <dbReference type="ARBA" id="ARBA00023136"/>
    </source>
</evidence>